<name>A0A1V0UYJ6_9BACL</name>
<gene>
    <name evidence="1" type="ORF">B7C51_24130</name>
</gene>
<evidence type="ECO:0000313" key="1">
    <source>
        <dbReference type="EMBL" id="ARF70267.1"/>
    </source>
</evidence>
<evidence type="ECO:0000313" key="2">
    <source>
        <dbReference type="Proteomes" id="UP000192727"/>
    </source>
</evidence>
<reference evidence="1 2" key="1">
    <citation type="submission" date="2017-03" db="EMBL/GenBank/DDBJ databases">
        <title>Paenibacillus larvae genome sequencing.</title>
        <authorList>
            <person name="Dingman D.W."/>
        </authorList>
    </citation>
    <scope>NUCLEOTIDE SEQUENCE [LARGE SCALE GENOMIC DNA]</scope>
    <source>
        <strain evidence="1 2">SAG 10367</strain>
    </source>
</reference>
<protein>
    <recommendedName>
        <fullName evidence="3">CBS domain-containing protein</fullName>
    </recommendedName>
</protein>
<dbReference type="EMBL" id="CP020557">
    <property type="protein sequence ID" value="ARF70267.1"/>
    <property type="molecule type" value="Genomic_DNA"/>
</dbReference>
<proteinExistence type="predicted"/>
<organism evidence="1 2">
    <name type="scientific">Paenibacillus larvae subsp. pulvifaciens</name>
    <dbReference type="NCBI Taxonomy" id="1477"/>
    <lineage>
        <taxon>Bacteria</taxon>
        <taxon>Bacillati</taxon>
        <taxon>Bacillota</taxon>
        <taxon>Bacilli</taxon>
        <taxon>Bacillales</taxon>
        <taxon>Paenibacillaceae</taxon>
        <taxon>Paenibacillus</taxon>
    </lineage>
</organism>
<dbReference type="SUPFAM" id="SSF54631">
    <property type="entry name" value="CBS-domain pair"/>
    <property type="match status" value="1"/>
</dbReference>
<dbReference type="InterPro" id="IPR046342">
    <property type="entry name" value="CBS_dom_sf"/>
</dbReference>
<accession>A0A1V0UYJ6</accession>
<evidence type="ECO:0008006" key="3">
    <source>
        <dbReference type="Google" id="ProtNLM"/>
    </source>
</evidence>
<sequence>MKKRREIIPSLKLKTYIISCLCLRRIDDQEPLEAKINRLLDRSAIDFATWKAAIVPMKKDIGEVAALLGKKRAGIVLVEENGVLKGTIIPNELIRNVFRKQILLPG</sequence>
<dbReference type="Proteomes" id="UP000192727">
    <property type="component" value="Chromosome"/>
</dbReference>
<dbReference type="AlphaFoldDB" id="A0A1V0UYJ6"/>